<comment type="caution">
    <text evidence="1">The sequence shown here is derived from an EMBL/GenBank/DDBJ whole genome shotgun (WGS) entry which is preliminary data.</text>
</comment>
<dbReference type="EMBL" id="SOYY01000011">
    <property type="protein sequence ID" value="KAA0715275.1"/>
    <property type="molecule type" value="Genomic_DNA"/>
</dbReference>
<dbReference type="Proteomes" id="UP000324632">
    <property type="component" value="Chromosome 11"/>
</dbReference>
<name>A0A5A9P117_9TELE</name>
<protein>
    <submittedName>
        <fullName evidence="1">Uncharacterized protein</fullName>
    </submittedName>
</protein>
<evidence type="ECO:0000313" key="1">
    <source>
        <dbReference type="EMBL" id="KAA0715275.1"/>
    </source>
</evidence>
<gene>
    <name evidence="1" type="ORF">E1301_Tti021161</name>
</gene>
<sequence length="72" mass="8301">MAVMLTHDPAANASRVYMFGHNVVPTWQISVLRNKKIKREKERSGYQEKVSNKLVRFGSERIRTTAALIEQL</sequence>
<accession>A0A5A9P117</accession>
<dbReference type="AlphaFoldDB" id="A0A5A9P117"/>
<proteinExistence type="predicted"/>
<organism evidence="1 2">
    <name type="scientific">Triplophysa tibetana</name>
    <dbReference type="NCBI Taxonomy" id="1572043"/>
    <lineage>
        <taxon>Eukaryota</taxon>
        <taxon>Metazoa</taxon>
        <taxon>Chordata</taxon>
        <taxon>Craniata</taxon>
        <taxon>Vertebrata</taxon>
        <taxon>Euteleostomi</taxon>
        <taxon>Actinopterygii</taxon>
        <taxon>Neopterygii</taxon>
        <taxon>Teleostei</taxon>
        <taxon>Ostariophysi</taxon>
        <taxon>Cypriniformes</taxon>
        <taxon>Nemacheilidae</taxon>
        <taxon>Triplophysa</taxon>
    </lineage>
</organism>
<keyword evidence="2" id="KW-1185">Reference proteome</keyword>
<evidence type="ECO:0000313" key="2">
    <source>
        <dbReference type="Proteomes" id="UP000324632"/>
    </source>
</evidence>
<reference evidence="1 2" key="1">
    <citation type="journal article" date="2019" name="Mol. Ecol. Resour.">
        <title>Chromosome-level genome assembly of Triplophysa tibetana, a fish adapted to the harsh high-altitude environment of the Tibetan Plateau.</title>
        <authorList>
            <person name="Yang X."/>
            <person name="Liu H."/>
            <person name="Ma Z."/>
            <person name="Zou Y."/>
            <person name="Zou M."/>
            <person name="Mao Y."/>
            <person name="Li X."/>
            <person name="Wang H."/>
            <person name="Chen T."/>
            <person name="Wang W."/>
            <person name="Yang R."/>
        </authorList>
    </citation>
    <scope>NUCLEOTIDE SEQUENCE [LARGE SCALE GENOMIC DNA]</scope>
    <source>
        <strain evidence="1">TTIB1903HZAU</strain>
        <tissue evidence="1">Muscle</tissue>
    </source>
</reference>